<proteinExistence type="inferred from homology"/>
<evidence type="ECO:0000256" key="2">
    <source>
        <dbReference type="ARBA" id="ARBA00022676"/>
    </source>
</evidence>
<sequence length="270" mass="31802">MFSVLLSVYYRESPIYFTQSLNSVFSQTRPPSEVVLVQDGPLTKELDSVITSFISQYPSILKVVKLSTNQGLGKALNEGLKYCSYDFVARMDTDDIAKPCRFERQLDVFEKNCNIDVVGSWLEEFEGNINNVLSTRKLPELHKDIYEFAKSRNPINHPVVMFRKDAVWAVGGYQHFPFFEDYFLWVRLLMNRAQFYNIQDSLLYFRLSSDMFKRRGGWKYAMDEIYFQNAIRKMGFISLWQFIKNVFIRFVARIIPNSVRATLYKKLLRK</sequence>
<accession>A0AB73AH97</accession>
<dbReference type="Proteomes" id="UP000021175">
    <property type="component" value="Unassembled WGS sequence"/>
</dbReference>
<dbReference type="EMBL" id="JGEU01000043">
    <property type="protein sequence ID" value="EYB08408.1"/>
    <property type="molecule type" value="Genomic_DNA"/>
</dbReference>
<reference evidence="5 6" key="1">
    <citation type="submission" date="2014-02" db="EMBL/GenBank/DDBJ databases">
        <authorList>
            <person name="Sears C."/>
            <person name="Carroll K."/>
            <person name="Sack B.R."/>
            <person name="Qadri F."/>
            <person name="Myers L.L."/>
            <person name="Chung G.-T."/>
            <person name="Escheverria P."/>
            <person name="Fraser C.M."/>
            <person name="Sadzewicz L."/>
            <person name="Shefchek K.A."/>
            <person name="Tallon L."/>
            <person name="Das S.P."/>
            <person name="Daugherty S."/>
            <person name="Mongodin E.F."/>
        </authorList>
    </citation>
    <scope>NUCLEOTIDE SEQUENCE [LARGE SCALE GENOMIC DNA]</scope>
    <source>
        <strain evidence="5 6">3783N1-6</strain>
    </source>
</reference>
<dbReference type="InterPro" id="IPR050834">
    <property type="entry name" value="Glycosyltransf_2"/>
</dbReference>
<dbReference type="GO" id="GO:0016757">
    <property type="term" value="F:glycosyltransferase activity"/>
    <property type="evidence" value="ECO:0007669"/>
    <property type="project" value="UniProtKB-KW"/>
</dbReference>
<dbReference type="Pfam" id="PF00535">
    <property type="entry name" value="Glycos_transf_2"/>
    <property type="match status" value="1"/>
</dbReference>
<gene>
    <name evidence="5" type="ORF">M119_3638</name>
</gene>
<dbReference type="SUPFAM" id="SSF53448">
    <property type="entry name" value="Nucleotide-diphospho-sugar transferases"/>
    <property type="match status" value="1"/>
</dbReference>
<dbReference type="AlphaFoldDB" id="A0AB73AH97"/>
<dbReference type="PANTHER" id="PTHR43685:SF5">
    <property type="entry name" value="GLYCOSYLTRANSFERASE EPSE-RELATED"/>
    <property type="match status" value="1"/>
</dbReference>
<evidence type="ECO:0000256" key="1">
    <source>
        <dbReference type="ARBA" id="ARBA00006739"/>
    </source>
</evidence>
<evidence type="ECO:0000313" key="5">
    <source>
        <dbReference type="EMBL" id="EYB08408.1"/>
    </source>
</evidence>
<name>A0AB73AH97_BACFG</name>
<evidence type="ECO:0000259" key="4">
    <source>
        <dbReference type="Pfam" id="PF00535"/>
    </source>
</evidence>
<protein>
    <submittedName>
        <fullName evidence="5">Glycosyl transferase 2 family protein</fullName>
    </submittedName>
</protein>
<dbReference type="InterPro" id="IPR029044">
    <property type="entry name" value="Nucleotide-diphossugar_trans"/>
</dbReference>
<dbReference type="PANTHER" id="PTHR43685">
    <property type="entry name" value="GLYCOSYLTRANSFERASE"/>
    <property type="match status" value="1"/>
</dbReference>
<evidence type="ECO:0000256" key="3">
    <source>
        <dbReference type="ARBA" id="ARBA00022679"/>
    </source>
</evidence>
<dbReference type="InterPro" id="IPR001173">
    <property type="entry name" value="Glyco_trans_2-like"/>
</dbReference>
<evidence type="ECO:0000313" key="6">
    <source>
        <dbReference type="Proteomes" id="UP000021175"/>
    </source>
</evidence>
<dbReference type="CDD" id="cd04195">
    <property type="entry name" value="GT2_AmsE_like"/>
    <property type="match status" value="1"/>
</dbReference>
<dbReference type="Gene3D" id="3.90.550.10">
    <property type="entry name" value="Spore Coat Polysaccharide Biosynthesis Protein SpsA, Chain A"/>
    <property type="match status" value="1"/>
</dbReference>
<feature type="domain" description="Glycosyltransferase 2-like" evidence="4">
    <location>
        <begin position="8"/>
        <end position="160"/>
    </location>
</feature>
<comment type="caution">
    <text evidence="5">The sequence shown here is derived from an EMBL/GenBank/DDBJ whole genome shotgun (WGS) entry which is preliminary data.</text>
</comment>
<organism evidence="5 6">
    <name type="scientific">Bacteroides fragilis str. 3783N1-6</name>
    <dbReference type="NCBI Taxonomy" id="1339310"/>
    <lineage>
        <taxon>Bacteria</taxon>
        <taxon>Pseudomonadati</taxon>
        <taxon>Bacteroidota</taxon>
        <taxon>Bacteroidia</taxon>
        <taxon>Bacteroidales</taxon>
        <taxon>Bacteroidaceae</taxon>
        <taxon>Bacteroides</taxon>
    </lineage>
</organism>
<keyword evidence="3 5" id="KW-0808">Transferase</keyword>
<comment type="similarity">
    <text evidence="1">Belongs to the glycosyltransferase 2 family.</text>
</comment>
<dbReference type="RefSeq" id="WP_008769891.1">
    <property type="nucleotide sequence ID" value="NZ_JGEU01000043.1"/>
</dbReference>
<keyword evidence="2" id="KW-0328">Glycosyltransferase</keyword>